<accession>A0A3N0AQR8</accession>
<feature type="transmembrane region" description="Helical" evidence="1">
    <location>
        <begin position="304"/>
        <end position="324"/>
    </location>
</feature>
<dbReference type="PANTHER" id="PTHR23542:SF1">
    <property type="entry name" value="MAJOR FACILITATOR SUPERFAMILY (MFS) PROFILE DOMAIN-CONTAINING PROTEIN"/>
    <property type="match status" value="1"/>
</dbReference>
<feature type="transmembrane region" description="Helical" evidence="1">
    <location>
        <begin position="359"/>
        <end position="381"/>
    </location>
</feature>
<dbReference type="InterPro" id="IPR011701">
    <property type="entry name" value="MFS"/>
</dbReference>
<reference evidence="2 3" key="1">
    <citation type="journal article" date="2019" name="Microbiol. Resour. Announc.">
        <title>Draft Genome Sequences of Type Strains of Gordonibacter faecihominis, Paraeggerthella hongkongensis, Parvibacter caecicola,Slackia equolifaciens, Slackia faecicanis, and Slackia isoflavoniconvertens.</title>
        <authorList>
            <person name="Danylec N."/>
            <person name="Stoll D.A."/>
            <person name="Dotsch A."/>
            <person name="Huch M."/>
        </authorList>
    </citation>
    <scope>NUCLEOTIDE SEQUENCE [LARGE SCALE GENOMIC DNA]</scope>
    <source>
        <strain evidence="2 3">DSM 18785</strain>
    </source>
</reference>
<sequence>MAKVSPGVYKKVLRVREAYPFDIACLLMRFFGSMLNIGVVTMITLSGYSFLTAGLSSSLIALSIFVVTPRVSKRIDERGQSAVVPKAAAVSLLGLAVLIANVALHGPVWPLFVGALLVGFFPSPQAMARARWTYLIRSGRLGEAAPDLRTMFSYESVLDDMAFIFSPSISIALAAAIAPVAGMVCGGVAFAVGVVLLCTAKSTEPHPGWSQAGAAGNDADIVDVADAADAVADVAGDGAAASKGALAEGAAAVASAASVPSKSLLATSAAVRVLFVIYAFAGSFLGLFDTATVSLSEDLNSPDFAGAVLMASGAVSMTAGFLFGMVRLRAPLPKQLVVAACAVGLSFGTMFLIDSAPTLMAVALLGACTYAPLLIVANGVCERAVPDARLTEAITWLNAGYTCGAAFGPTVAGALIDTFGTMASFKVGTLLCLGMPLTAILCYRVVKASILPAYTVVEEREM</sequence>
<dbReference type="Proteomes" id="UP000278327">
    <property type="component" value="Unassembled WGS sequence"/>
</dbReference>
<dbReference type="AlphaFoldDB" id="A0A3N0AQR8"/>
<comment type="caution">
    <text evidence="2">The sequence shown here is derived from an EMBL/GenBank/DDBJ whole genome shotgun (WGS) entry which is preliminary data.</text>
</comment>
<feature type="transmembrane region" description="Helical" evidence="1">
    <location>
        <begin position="428"/>
        <end position="446"/>
    </location>
</feature>
<dbReference type="Gene3D" id="1.20.1250.20">
    <property type="entry name" value="MFS general substrate transporter like domains"/>
    <property type="match status" value="1"/>
</dbReference>
<gene>
    <name evidence="2" type="ORF">DMP10_08885</name>
</gene>
<feature type="transmembrane region" description="Helical" evidence="1">
    <location>
        <begin position="83"/>
        <end position="103"/>
    </location>
</feature>
<dbReference type="RefSeq" id="WP_117284542.1">
    <property type="nucleotide sequence ID" value="NZ_JAMTCE010000009.1"/>
</dbReference>
<feature type="transmembrane region" description="Helical" evidence="1">
    <location>
        <begin position="336"/>
        <end position="353"/>
    </location>
</feature>
<proteinExistence type="predicted"/>
<protein>
    <recommendedName>
        <fullName evidence="4">MFS transporter</fullName>
    </recommendedName>
</protein>
<evidence type="ECO:0008006" key="4">
    <source>
        <dbReference type="Google" id="ProtNLM"/>
    </source>
</evidence>
<keyword evidence="3" id="KW-1185">Reference proteome</keyword>
<feature type="transmembrane region" description="Helical" evidence="1">
    <location>
        <begin position="393"/>
        <end position="416"/>
    </location>
</feature>
<evidence type="ECO:0000313" key="2">
    <source>
        <dbReference type="EMBL" id="RNL37182.1"/>
    </source>
</evidence>
<feature type="transmembrane region" description="Helical" evidence="1">
    <location>
        <begin position="269"/>
        <end position="288"/>
    </location>
</feature>
<keyword evidence="1" id="KW-0472">Membrane</keyword>
<feature type="transmembrane region" description="Helical" evidence="1">
    <location>
        <begin position="50"/>
        <end position="71"/>
    </location>
</feature>
<organism evidence="2 3">
    <name type="scientific">Adlercreutzia equolifaciens subsp. celatus DSM 18785</name>
    <dbReference type="NCBI Taxonomy" id="1121021"/>
    <lineage>
        <taxon>Bacteria</taxon>
        <taxon>Bacillati</taxon>
        <taxon>Actinomycetota</taxon>
        <taxon>Coriobacteriia</taxon>
        <taxon>Eggerthellales</taxon>
        <taxon>Eggerthellaceae</taxon>
        <taxon>Adlercreutzia</taxon>
    </lineage>
</organism>
<dbReference type="PANTHER" id="PTHR23542">
    <property type="match status" value="1"/>
</dbReference>
<dbReference type="EMBL" id="QICA01000015">
    <property type="protein sequence ID" value="RNL37182.1"/>
    <property type="molecule type" value="Genomic_DNA"/>
</dbReference>
<feature type="transmembrane region" description="Helical" evidence="1">
    <location>
        <begin position="181"/>
        <end position="200"/>
    </location>
</feature>
<feature type="transmembrane region" description="Helical" evidence="1">
    <location>
        <begin position="21"/>
        <end position="44"/>
    </location>
</feature>
<keyword evidence="1" id="KW-1133">Transmembrane helix</keyword>
<keyword evidence="1" id="KW-0812">Transmembrane</keyword>
<evidence type="ECO:0000313" key="3">
    <source>
        <dbReference type="Proteomes" id="UP000278327"/>
    </source>
</evidence>
<evidence type="ECO:0000256" key="1">
    <source>
        <dbReference type="SAM" id="Phobius"/>
    </source>
</evidence>
<dbReference type="Pfam" id="PF07690">
    <property type="entry name" value="MFS_1"/>
    <property type="match status" value="1"/>
</dbReference>
<dbReference type="GO" id="GO:0022857">
    <property type="term" value="F:transmembrane transporter activity"/>
    <property type="evidence" value="ECO:0007669"/>
    <property type="project" value="InterPro"/>
</dbReference>
<name>A0A3N0AQR8_9ACTN</name>
<dbReference type="InterPro" id="IPR036259">
    <property type="entry name" value="MFS_trans_sf"/>
</dbReference>
<dbReference type="SUPFAM" id="SSF103473">
    <property type="entry name" value="MFS general substrate transporter"/>
    <property type="match status" value="2"/>
</dbReference>